<organism evidence="10 11">
    <name type="scientific">Pseudovirgaria hyperparasitica</name>
    <dbReference type="NCBI Taxonomy" id="470096"/>
    <lineage>
        <taxon>Eukaryota</taxon>
        <taxon>Fungi</taxon>
        <taxon>Dikarya</taxon>
        <taxon>Ascomycota</taxon>
        <taxon>Pezizomycotina</taxon>
        <taxon>Dothideomycetes</taxon>
        <taxon>Dothideomycetes incertae sedis</taxon>
        <taxon>Acrospermales</taxon>
        <taxon>Acrospermaceae</taxon>
        <taxon>Pseudovirgaria</taxon>
    </lineage>
</organism>
<name>A0A6A6W229_9PEZI</name>
<dbReference type="GeneID" id="54485602"/>
<feature type="compositionally biased region" description="Polar residues" evidence="7">
    <location>
        <begin position="13"/>
        <end position="26"/>
    </location>
</feature>
<feature type="region of interest" description="Disordered" evidence="7">
    <location>
        <begin position="1"/>
        <end position="26"/>
    </location>
</feature>
<dbReference type="Gene3D" id="1.20.1250.20">
    <property type="entry name" value="MFS general substrate transporter like domains"/>
    <property type="match status" value="1"/>
</dbReference>
<evidence type="ECO:0000313" key="11">
    <source>
        <dbReference type="Proteomes" id="UP000799437"/>
    </source>
</evidence>
<dbReference type="PANTHER" id="PTHR23501:SF84">
    <property type="entry name" value="VACUOLAR MEMBRANE AMINO ACID UPTAKE TRANSPORTER FNX2"/>
    <property type="match status" value="1"/>
</dbReference>
<evidence type="ECO:0000256" key="3">
    <source>
        <dbReference type="ARBA" id="ARBA00022448"/>
    </source>
</evidence>
<dbReference type="RefSeq" id="XP_033597522.1">
    <property type="nucleotide sequence ID" value="XM_033744548.1"/>
</dbReference>
<feature type="transmembrane region" description="Helical" evidence="8">
    <location>
        <begin position="180"/>
        <end position="207"/>
    </location>
</feature>
<feature type="transmembrane region" description="Helical" evidence="8">
    <location>
        <begin position="127"/>
        <end position="143"/>
    </location>
</feature>
<comment type="similarity">
    <text evidence="2">Belongs to the major facilitator superfamily.</text>
</comment>
<dbReference type="InterPro" id="IPR020846">
    <property type="entry name" value="MFS_dom"/>
</dbReference>
<evidence type="ECO:0000256" key="5">
    <source>
        <dbReference type="ARBA" id="ARBA00022989"/>
    </source>
</evidence>
<dbReference type="EMBL" id="ML996578">
    <property type="protein sequence ID" value="KAF2755071.1"/>
    <property type="molecule type" value="Genomic_DNA"/>
</dbReference>
<feature type="transmembrane region" description="Helical" evidence="8">
    <location>
        <begin position="89"/>
        <end position="115"/>
    </location>
</feature>
<dbReference type="Gene3D" id="1.20.1720.10">
    <property type="entry name" value="Multidrug resistance protein D"/>
    <property type="match status" value="1"/>
</dbReference>
<dbReference type="SUPFAM" id="SSF103473">
    <property type="entry name" value="MFS general substrate transporter"/>
    <property type="match status" value="1"/>
</dbReference>
<reference evidence="10" key="1">
    <citation type="journal article" date="2020" name="Stud. Mycol.">
        <title>101 Dothideomycetes genomes: a test case for predicting lifestyles and emergence of pathogens.</title>
        <authorList>
            <person name="Haridas S."/>
            <person name="Albert R."/>
            <person name="Binder M."/>
            <person name="Bloem J."/>
            <person name="Labutti K."/>
            <person name="Salamov A."/>
            <person name="Andreopoulos B."/>
            <person name="Baker S."/>
            <person name="Barry K."/>
            <person name="Bills G."/>
            <person name="Bluhm B."/>
            <person name="Cannon C."/>
            <person name="Castanera R."/>
            <person name="Culley D."/>
            <person name="Daum C."/>
            <person name="Ezra D."/>
            <person name="Gonzalez J."/>
            <person name="Henrissat B."/>
            <person name="Kuo A."/>
            <person name="Liang C."/>
            <person name="Lipzen A."/>
            <person name="Lutzoni F."/>
            <person name="Magnuson J."/>
            <person name="Mondo S."/>
            <person name="Nolan M."/>
            <person name="Ohm R."/>
            <person name="Pangilinan J."/>
            <person name="Park H.-J."/>
            <person name="Ramirez L."/>
            <person name="Alfaro M."/>
            <person name="Sun H."/>
            <person name="Tritt A."/>
            <person name="Yoshinaga Y."/>
            <person name="Zwiers L.-H."/>
            <person name="Turgeon B."/>
            <person name="Goodwin S."/>
            <person name="Spatafora J."/>
            <person name="Crous P."/>
            <person name="Grigoriev I."/>
        </authorList>
    </citation>
    <scope>NUCLEOTIDE SEQUENCE</scope>
    <source>
        <strain evidence="10">CBS 121739</strain>
    </source>
</reference>
<dbReference type="PANTHER" id="PTHR23501">
    <property type="entry name" value="MAJOR FACILITATOR SUPERFAMILY"/>
    <property type="match status" value="1"/>
</dbReference>
<feature type="domain" description="Major facilitator superfamily (MFS) profile" evidence="9">
    <location>
        <begin position="90"/>
        <end position="578"/>
    </location>
</feature>
<gene>
    <name evidence="10" type="ORF">EJ05DRAFT_478880</name>
</gene>
<evidence type="ECO:0000256" key="1">
    <source>
        <dbReference type="ARBA" id="ARBA00004127"/>
    </source>
</evidence>
<dbReference type="GO" id="GO:0015174">
    <property type="term" value="F:basic amino acid transmembrane transporter activity"/>
    <property type="evidence" value="ECO:0007669"/>
    <property type="project" value="TreeGrafter"/>
</dbReference>
<dbReference type="OrthoDB" id="3437016at2759"/>
<evidence type="ECO:0000256" key="2">
    <source>
        <dbReference type="ARBA" id="ARBA00008335"/>
    </source>
</evidence>
<evidence type="ECO:0000313" key="10">
    <source>
        <dbReference type="EMBL" id="KAF2755071.1"/>
    </source>
</evidence>
<keyword evidence="4 8" id="KW-0812">Transmembrane</keyword>
<feature type="transmembrane region" description="Helical" evidence="8">
    <location>
        <begin position="556"/>
        <end position="574"/>
    </location>
</feature>
<protein>
    <submittedName>
        <fullName evidence="10">MFS general substrate transporter</fullName>
    </submittedName>
</protein>
<feature type="transmembrane region" description="Helical" evidence="8">
    <location>
        <begin position="413"/>
        <end position="439"/>
    </location>
</feature>
<feature type="transmembrane region" description="Helical" evidence="8">
    <location>
        <begin position="247"/>
        <end position="265"/>
    </location>
</feature>
<evidence type="ECO:0000259" key="9">
    <source>
        <dbReference type="PROSITE" id="PS50850"/>
    </source>
</evidence>
<dbReference type="FunFam" id="1.20.1720.10:FF:000013">
    <property type="entry name" value="Related to multidrug resistance proteins"/>
    <property type="match status" value="1"/>
</dbReference>
<feature type="transmembrane region" description="Helical" evidence="8">
    <location>
        <begin position="445"/>
        <end position="469"/>
    </location>
</feature>
<dbReference type="InterPro" id="IPR011701">
    <property type="entry name" value="MFS"/>
</dbReference>
<evidence type="ECO:0000256" key="6">
    <source>
        <dbReference type="ARBA" id="ARBA00023136"/>
    </source>
</evidence>
<proteinExistence type="inferred from homology"/>
<evidence type="ECO:0000256" key="8">
    <source>
        <dbReference type="SAM" id="Phobius"/>
    </source>
</evidence>
<comment type="subcellular location">
    <subcellularLocation>
        <location evidence="1">Endomembrane system</location>
        <topology evidence="1">Multi-pass membrane protein</topology>
    </subcellularLocation>
</comment>
<feature type="transmembrane region" description="Helical" evidence="8">
    <location>
        <begin position="389"/>
        <end position="406"/>
    </location>
</feature>
<dbReference type="InterPro" id="IPR036259">
    <property type="entry name" value="MFS_trans_sf"/>
</dbReference>
<dbReference type="GO" id="GO:0012505">
    <property type="term" value="C:endomembrane system"/>
    <property type="evidence" value="ECO:0007669"/>
    <property type="project" value="UniProtKB-SubCell"/>
</dbReference>
<keyword evidence="5 8" id="KW-1133">Transmembrane helix</keyword>
<evidence type="ECO:0000256" key="7">
    <source>
        <dbReference type="SAM" id="MobiDB-lite"/>
    </source>
</evidence>
<sequence>MPPKSIMSDGHSTETSPLLSKDSSQTINPNVLDCRVGITTETSQSVVRNTANAESYSPHTRDVENQSGYEVQKSQQHQGLPEVRKRLKYIIPAVAIGVFLAAADQTVIVSSYGLIGTDLKALNKTSWIATAYMLTLTSFQPLYGKLSDIFGRKACLIFAYTVFGIGCLCCGLARDINELIAARALAGIGGGGMTALVSILLSDIVTLRERGKWQGYINIIYASGAATGAPVGGILADYVGWRWAFNVQPPLCLISIIAVSLALKLPRHNRGSWKAKVLRIDFFGAIILITAISAFLIALDRGSNQSWKDKWTIVSLAISLPLFALFILVESKVAAEPFAPGHIIFRRSMFAGYLVNFFAFGGWLGALFYIPLHFQVVNDLSATEASLRLIPSIVCGVSGSLTAGFYMQRTGKYYWLTVMCYTNLTIGMSVVLLCSGILFNSVPGIMVGMCICAFSNGIGVTTSLIALIANCTYEDQAVVTACSYLFRSLGSVFGMCISASITNSTLRTSLMHALSNGKDGERIAEGVRHSLAYIRTLEPSLRELVRSCYGLSTRSAFGFQVALVMGATVSAVFIKEKALGT</sequence>
<dbReference type="PROSITE" id="PS50850">
    <property type="entry name" value="MFS"/>
    <property type="match status" value="1"/>
</dbReference>
<dbReference type="GO" id="GO:0046943">
    <property type="term" value="F:carboxylic acid transmembrane transporter activity"/>
    <property type="evidence" value="ECO:0007669"/>
    <property type="project" value="UniProtKB-ARBA"/>
</dbReference>
<feature type="region of interest" description="Disordered" evidence="7">
    <location>
        <begin position="47"/>
        <end position="66"/>
    </location>
</feature>
<dbReference type="GO" id="GO:0000329">
    <property type="term" value="C:fungal-type vacuole membrane"/>
    <property type="evidence" value="ECO:0007669"/>
    <property type="project" value="TreeGrafter"/>
</dbReference>
<keyword evidence="3" id="KW-0813">Transport</keyword>
<evidence type="ECO:0000256" key="4">
    <source>
        <dbReference type="ARBA" id="ARBA00022692"/>
    </source>
</evidence>
<accession>A0A6A6W229</accession>
<dbReference type="Proteomes" id="UP000799437">
    <property type="component" value="Unassembled WGS sequence"/>
</dbReference>
<feature type="compositionally biased region" description="Polar residues" evidence="7">
    <location>
        <begin position="47"/>
        <end position="58"/>
    </location>
</feature>
<dbReference type="AlphaFoldDB" id="A0A6A6W229"/>
<feature type="transmembrane region" description="Helical" evidence="8">
    <location>
        <begin position="311"/>
        <end position="329"/>
    </location>
</feature>
<feature type="transmembrane region" description="Helical" evidence="8">
    <location>
        <begin position="155"/>
        <end position="174"/>
    </location>
</feature>
<feature type="transmembrane region" description="Helical" evidence="8">
    <location>
        <begin position="350"/>
        <end position="369"/>
    </location>
</feature>
<dbReference type="CDD" id="cd17502">
    <property type="entry name" value="MFS_Azr1_MDR_like"/>
    <property type="match status" value="1"/>
</dbReference>
<feature type="transmembrane region" description="Helical" evidence="8">
    <location>
        <begin position="277"/>
        <end position="299"/>
    </location>
</feature>
<dbReference type="Pfam" id="PF07690">
    <property type="entry name" value="MFS_1"/>
    <property type="match status" value="1"/>
</dbReference>
<keyword evidence="6 8" id="KW-0472">Membrane</keyword>
<feature type="transmembrane region" description="Helical" evidence="8">
    <location>
        <begin position="219"/>
        <end position="241"/>
    </location>
</feature>
<keyword evidence="11" id="KW-1185">Reference proteome</keyword>